<dbReference type="Proteomes" id="UP001596383">
    <property type="component" value="Unassembled WGS sequence"/>
</dbReference>
<dbReference type="InterPro" id="IPR039424">
    <property type="entry name" value="SBP_5"/>
</dbReference>
<dbReference type="InterPro" id="IPR000914">
    <property type="entry name" value="SBP_5_dom"/>
</dbReference>
<reference evidence="2 3" key="1">
    <citation type="journal article" date="2019" name="Int. J. Syst. Evol. Microbiol.">
        <title>The Global Catalogue of Microorganisms (GCM) 10K type strain sequencing project: providing services to taxonomists for standard genome sequencing and annotation.</title>
        <authorList>
            <consortium name="The Broad Institute Genomics Platform"/>
            <consortium name="The Broad Institute Genome Sequencing Center for Infectious Disease"/>
            <person name="Wu L."/>
            <person name="Ma J."/>
        </authorList>
    </citation>
    <scope>NUCLEOTIDE SEQUENCE [LARGE SCALE GENOMIC DNA]</scope>
    <source>
        <strain evidence="2 3">LMG 29247</strain>
    </source>
</reference>
<evidence type="ECO:0000313" key="2">
    <source>
        <dbReference type="EMBL" id="MFC6769210.1"/>
    </source>
</evidence>
<dbReference type="Gene3D" id="3.10.105.10">
    <property type="entry name" value="Dipeptide-binding Protein, Domain 3"/>
    <property type="match status" value="2"/>
</dbReference>
<evidence type="ECO:0000313" key="3">
    <source>
        <dbReference type="Proteomes" id="UP001596383"/>
    </source>
</evidence>
<protein>
    <submittedName>
        <fullName evidence="2">ABC transporter substrate-binding protein</fullName>
    </submittedName>
</protein>
<dbReference type="RefSeq" id="WP_273741895.1">
    <property type="nucleotide sequence ID" value="NZ_JAQIVI010000698.1"/>
</dbReference>
<feature type="domain" description="Solute-binding protein family 5" evidence="1">
    <location>
        <begin position="267"/>
        <end position="551"/>
    </location>
</feature>
<name>A0ABD5T1G9_9EURY</name>
<accession>A0ABD5T1G9</accession>
<dbReference type="EMBL" id="JBHSWV010000698">
    <property type="protein sequence ID" value="MFC6769210.1"/>
    <property type="molecule type" value="Genomic_DNA"/>
</dbReference>
<dbReference type="CDD" id="cd00995">
    <property type="entry name" value="PBP2_NikA_DppA_OppA_like"/>
    <property type="match status" value="1"/>
</dbReference>
<dbReference type="PANTHER" id="PTHR30290">
    <property type="entry name" value="PERIPLASMIC BINDING COMPONENT OF ABC TRANSPORTER"/>
    <property type="match status" value="1"/>
</dbReference>
<comment type="caution">
    <text evidence="2">The sequence shown here is derived from an EMBL/GenBank/DDBJ whole genome shotgun (WGS) entry which is preliminary data.</text>
</comment>
<proteinExistence type="predicted"/>
<evidence type="ECO:0000259" key="1">
    <source>
        <dbReference type="Pfam" id="PF00496"/>
    </source>
</evidence>
<dbReference type="SUPFAM" id="SSF53850">
    <property type="entry name" value="Periplasmic binding protein-like II"/>
    <property type="match status" value="2"/>
</dbReference>
<sequence>MNGRRAVPKRGSRDTDGTSISRRAALAATAGLTVSTSGCIQRLRNLVTRDNIDQLSLTITTLPTESDRACIRIANELERTFTAAGIDVSLDVRSGIDFHRSVLYDHDFDVCISRHPGGTDPDYLYQALYSRYADESGWQNPFGYTNLAVDDLLEKQRRAEGDERQQAVTSALEAIAVEQPFVPICIPEEHRAVRTERFAGWSEDHLATRRGYLGLEPADDVETLRATHTDARPTENLNPLAVDYRDRGTITELLYDSLATDDPTGDVRPWLAKPWDWDGATIEIQLRNGCEFHDGTPVTASDVEFTYEFLKDMSLGDGDINSPAPRFRGQVESVETVDARSHNRVEITVGTNRAVGERALLVPILPEHIWRDRTADVRGPGAVSIAQGTTRAVVTNNMEPVGSGPFRLVDRTEGEQLTFERFDSHFTLDHGDELPSPTVDEFSVEIAPSSKTAVQAVENDDADVTLSALETNVIDAVSRSDGGRLVESPSWTFYFLGFNARNAPFSNPRFRRALAQLVDKEWLVEEVFHGNARPVATPVIDEWVPESLEWNGSDPETPFLGTDGEVNVNAVQLAFEDAGFRYDDQDRLRVRQ</sequence>
<dbReference type="AlphaFoldDB" id="A0ABD5T1G9"/>
<dbReference type="Gene3D" id="3.40.190.10">
    <property type="entry name" value="Periplasmic binding protein-like II"/>
    <property type="match status" value="1"/>
</dbReference>
<gene>
    <name evidence="2" type="ORF">ACFQE6_30560</name>
</gene>
<dbReference type="Pfam" id="PF00496">
    <property type="entry name" value="SBP_bac_5"/>
    <property type="match status" value="1"/>
</dbReference>
<keyword evidence="3" id="KW-1185">Reference proteome</keyword>
<organism evidence="2 3">
    <name type="scientific">Natrinema soli</name>
    <dbReference type="NCBI Taxonomy" id="1930624"/>
    <lineage>
        <taxon>Archaea</taxon>
        <taxon>Methanobacteriati</taxon>
        <taxon>Methanobacteriota</taxon>
        <taxon>Stenosarchaea group</taxon>
        <taxon>Halobacteria</taxon>
        <taxon>Halobacteriales</taxon>
        <taxon>Natrialbaceae</taxon>
        <taxon>Natrinema</taxon>
    </lineage>
</organism>